<gene>
    <name evidence="6" type="primary">mftE</name>
    <name evidence="6" type="ORF">ACFSXZ_21040</name>
</gene>
<comment type="similarity">
    <text evidence="5">Belongs to the creatininase superfamily.</text>
</comment>
<dbReference type="NCBIfam" id="TIGR03964">
    <property type="entry name" value="mycofact_creat"/>
    <property type="match status" value="1"/>
</dbReference>
<dbReference type="Gene3D" id="3.40.50.10310">
    <property type="entry name" value="Creatininase"/>
    <property type="match status" value="1"/>
</dbReference>
<dbReference type="Proteomes" id="UP001597417">
    <property type="component" value="Unassembled WGS sequence"/>
</dbReference>
<evidence type="ECO:0000256" key="5">
    <source>
        <dbReference type="ARBA" id="ARBA00024029"/>
    </source>
</evidence>
<reference evidence="7" key="1">
    <citation type="journal article" date="2019" name="Int. J. Syst. Evol. Microbiol.">
        <title>The Global Catalogue of Microorganisms (GCM) 10K type strain sequencing project: providing services to taxonomists for standard genome sequencing and annotation.</title>
        <authorList>
            <consortium name="The Broad Institute Genomics Platform"/>
            <consortium name="The Broad Institute Genome Sequencing Center for Infectious Disease"/>
            <person name="Wu L."/>
            <person name="Ma J."/>
        </authorList>
    </citation>
    <scope>NUCLEOTIDE SEQUENCE [LARGE SCALE GENOMIC DNA]</scope>
    <source>
        <strain evidence="7">CGMCC 4.7645</strain>
    </source>
</reference>
<protein>
    <submittedName>
        <fullName evidence="6">Mycofactocin biosynthesis peptidyl-dipeptidase MftE</fullName>
    </submittedName>
</protein>
<evidence type="ECO:0000256" key="4">
    <source>
        <dbReference type="ARBA" id="ARBA00022833"/>
    </source>
</evidence>
<dbReference type="InterPro" id="IPR024087">
    <property type="entry name" value="Creatininase-like_sf"/>
</dbReference>
<dbReference type="PANTHER" id="PTHR35005">
    <property type="entry name" value="3-DEHYDRO-SCYLLO-INOSOSE HYDROLASE"/>
    <property type="match status" value="1"/>
</dbReference>
<comment type="caution">
    <text evidence="6">The sequence shown here is derived from an EMBL/GenBank/DDBJ whole genome shotgun (WGS) entry which is preliminary data.</text>
</comment>
<dbReference type="Pfam" id="PF02633">
    <property type="entry name" value="Creatininase"/>
    <property type="match status" value="1"/>
</dbReference>
<dbReference type="PANTHER" id="PTHR35005:SF1">
    <property type="entry name" value="2-AMINO-5-FORMYLAMINO-6-RIBOSYLAMINOPYRIMIDIN-4(3H)-ONE 5'-MONOPHOSPHATE DEFORMYLASE"/>
    <property type="match status" value="1"/>
</dbReference>
<organism evidence="6 7">
    <name type="scientific">Amycolatopsis pigmentata</name>
    <dbReference type="NCBI Taxonomy" id="450801"/>
    <lineage>
        <taxon>Bacteria</taxon>
        <taxon>Bacillati</taxon>
        <taxon>Actinomycetota</taxon>
        <taxon>Actinomycetes</taxon>
        <taxon>Pseudonocardiales</taxon>
        <taxon>Pseudonocardiaceae</taxon>
        <taxon>Amycolatopsis</taxon>
    </lineage>
</organism>
<name>A0ABW5FUW2_9PSEU</name>
<evidence type="ECO:0000256" key="3">
    <source>
        <dbReference type="ARBA" id="ARBA00022801"/>
    </source>
</evidence>
<dbReference type="EMBL" id="JBHUKR010000009">
    <property type="protein sequence ID" value="MFD2418818.1"/>
    <property type="molecule type" value="Genomic_DNA"/>
</dbReference>
<evidence type="ECO:0000256" key="1">
    <source>
        <dbReference type="ARBA" id="ARBA00001947"/>
    </source>
</evidence>
<dbReference type="RefSeq" id="WP_378266821.1">
    <property type="nucleotide sequence ID" value="NZ_JBHUKR010000009.1"/>
</dbReference>
<accession>A0ABW5FUW2</accession>
<keyword evidence="4" id="KW-0862">Zinc</keyword>
<dbReference type="InterPro" id="IPR003785">
    <property type="entry name" value="Creatininase/forma_Hydrolase"/>
</dbReference>
<keyword evidence="7" id="KW-1185">Reference proteome</keyword>
<evidence type="ECO:0000313" key="7">
    <source>
        <dbReference type="Proteomes" id="UP001597417"/>
    </source>
</evidence>
<sequence>MRTLAGLTWTELTEPGILAVPLGATEQHGPHLPYTVDTEIAVALCERLARARDDVVVAPAVPYGSSGEHAGFPGTLSLGQEATESLLVELGRSADAFAGLLFVCAHGGNARPLARAVARLRREGRNASAWTPTGPPDDTHAGRVETSVMLALRPSAVRAHRPPGVKTPLPELLDELRESGVRAVSSTGVLGDPSGANAEEGHRILNRWTKSLSETLSSLSSLPQDGTA</sequence>
<keyword evidence="3" id="KW-0378">Hydrolase</keyword>
<dbReference type="InterPro" id="IPR023871">
    <property type="entry name" value="MftE"/>
</dbReference>
<comment type="cofactor">
    <cofactor evidence="1">
        <name>Zn(2+)</name>
        <dbReference type="ChEBI" id="CHEBI:29105"/>
    </cofactor>
</comment>
<keyword evidence="2" id="KW-0479">Metal-binding</keyword>
<evidence type="ECO:0000313" key="6">
    <source>
        <dbReference type="EMBL" id="MFD2418818.1"/>
    </source>
</evidence>
<dbReference type="SUPFAM" id="SSF102215">
    <property type="entry name" value="Creatininase"/>
    <property type="match status" value="1"/>
</dbReference>
<evidence type="ECO:0000256" key="2">
    <source>
        <dbReference type="ARBA" id="ARBA00022723"/>
    </source>
</evidence>
<proteinExistence type="inferred from homology"/>